<dbReference type="NCBIfam" id="TIGR01634">
    <property type="entry name" value="tail_P2_I"/>
    <property type="match status" value="1"/>
</dbReference>
<protein>
    <submittedName>
        <fullName evidence="1">Phage tail P2-like protein</fullName>
    </submittedName>
</protein>
<sequence>MSLAALLPHNSTPLERAVVDALAVGTDPSIIRRYHNPDACPVELLPLLAWERHVDGADAAATPDQLRELIKRSFELHRLRGTPWAVLTALAAIGYPRARLTEWWEQTPQGHPGTFRVTLPWQPALADAAEWARIKSAVAAYKNVRSWPEWATVIVPIDHPDDPGSLPDDPDAWPSPTLQTYARASLATLARYNAPTPAGTAAIPHARAAAGLIARPALAAGQLGAAASAGAGAAVIARLGALPPDSWRTWSAVSLRRALRAAHSTGGAAGVRVRYNAPTPAGTAAIPHARAAAGLIARPALAAGQLGAAASAGAGAAVIARLGALPPDSWRTWSAVSLRRALRAAHSTGGAAGVRVRY</sequence>
<keyword evidence="2" id="KW-1185">Reference proteome</keyword>
<dbReference type="OrthoDB" id="90759at2"/>
<dbReference type="Proteomes" id="UP000247555">
    <property type="component" value="Unassembled WGS sequence"/>
</dbReference>
<dbReference type="Pfam" id="PF09684">
    <property type="entry name" value="Tail_P2_I"/>
    <property type="match status" value="1"/>
</dbReference>
<name>A0A318KN12_9NEIS</name>
<dbReference type="AlphaFoldDB" id="A0A318KN12"/>
<feature type="non-terminal residue" evidence="1">
    <location>
        <position position="358"/>
    </location>
</feature>
<evidence type="ECO:0000313" key="1">
    <source>
        <dbReference type="EMBL" id="PXX79151.1"/>
    </source>
</evidence>
<reference evidence="1 2" key="1">
    <citation type="submission" date="2018-05" db="EMBL/GenBank/DDBJ databases">
        <title>Genomic Encyclopedia of Type Strains, Phase IV (KMG-IV): sequencing the most valuable type-strain genomes for metagenomic binning, comparative biology and taxonomic classification.</title>
        <authorList>
            <person name="Goeker M."/>
        </authorList>
    </citation>
    <scope>NUCLEOTIDE SEQUENCE [LARGE SCALE GENOMIC DNA]</scope>
    <source>
        <strain evidence="1 2">DSM 29661</strain>
    </source>
</reference>
<accession>A0A318KN12</accession>
<gene>
    <name evidence="1" type="ORF">DFR34_10841</name>
</gene>
<comment type="caution">
    <text evidence="1">The sequence shown here is derived from an EMBL/GenBank/DDBJ whole genome shotgun (WGS) entry which is preliminary data.</text>
</comment>
<evidence type="ECO:0000313" key="2">
    <source>
        <dbReference type="Proteomes" id="UP000247555"/>
    </source>
</evidence>
<organism evidence="1 2">
    <name type="scientific">Rivihabitans pingtungensis</name>
    <dbReference type="NCBI Taxonomy" id="1054498"/>
    <lineage>
        <taxon>Bacteria</taxon>
        <taxon>Pseudomonadati</taxon>
        <taxon>Pseudomonadota</taxon>
        <taxon>Betaproteobacteria</taxon>
        <taxon>Neisseriales</taxon>
        <taxon>Aquaspirillaceae</taxon>
        <taxon>Rivihabitans</taxon>
    </lineage>
</organism>
<dbReference type="InterPro" id="IPR006521">
    <property type="entry name" value="Tail_protein_I"/>
</dbReference>
<dbReference type="RefSeq" id="WP_110390609.1">
    <property type="nucleotide sequence ID" value="NZ_QJKI01000008.1"/>
</dbReference>
<dbReference type="EMBL" id="QJKI01000008">
    <property type="protein sequence ID" value="PXX79151.1"/>
    <property type="molecule type" value="Genomic_DNA"/>
</dbReference>
<proteinExistence type="predicted"/>